<sequence>MRVAEGVLVEPRAVARVAASATRGVGGVVSLEPTLVGLVAELGRRVADAATGREAADPVDGVRVEVCPGGHSVAVRVALSVGGRCAREVAADVAGATRDALERQLGVRADRVEVSVVDVALIPPEAAR</sequence>
<dbReference type="EMBL" id="BMMK01000052">
    <property type="protein sequence ID" value="GGM81469.1"/>
    <property type="molecule type" value="Genomic_DNA"/>
</dbReference>
<dbReference type="InterPro" id="IPR005531">
    <property type="entry name" value="Asp23"/>
</dbReference>
<name>A0A8J3CIL2_9PSEU</name>
<dbReference type="Pfam" id="PF03780">
    <property type="entry name" value="Asp23"/>
    <property type="match status" value="1"/>
</dbReference>
<dbReference type="AlphaFoldDB" id="A0A8J3CIL2"/>
<comment type="caution">
    <text evidence="2">The sequence shown here is derived from an EMBL/GenBank/DDBJ whole genome shotgun (WGS) entry which is preliminary data.</text>
</comment>
<evidence type="ECO:0008006" key="4">
    <source>
        <dbReference type="Google" id="ProtNLM"/>
    </source>
</evidence>
<comment type="similarity">
    <text evidence="1">Belongs to the asp23 family.</text>
</comment>
<protein>
    <recommendedName>
        <fullName evidence="4">Asp23/Gls24 family envelope stress response protein</fullName>
    </recommendedName>
</protein>
<accession>A0A8J3CIL2</accession>
<keyword evidence="3" id="KW-1185">Reference proteome</keyword>
<evidence type="ECO:0000256" key="1">
    <source>
        <dbReference type="ARBA" id="ARBA00005721"/>
    </source>
</evidence>
<dbReference type="Proteomes" id="UP000637578">
    <property type="component" value="Unassembled WGS sequence"/>
</dbReference>
<organism evidence="2 3">
    <name type="scientific">Longimycelium tulufanense</name>
    <dbReference type="NCBI Taxonomy" id="907463"/>
    <lineage>
        <taxon>Bacteria</taxon>
        <taxon>Bacillati</taxon>
        <taxon>Actinomycetota</taxon>
        <taxon>Actinomycetes</taxon>
        <taxon>Pseudonocardiales</taxon>
        <taxon>Pseudonocardiaceae</taxon>
        <taxon>Longimycelium</taxon>
    </lineage>
</organism>
<reference evidence="2" key="2">
    <citation type="submission" date="2020-09" db="EMBL/GenBank/DDBJ databases">
        <authorList>
            <person name="Sun Q."/>
            <person name="Zhou Y."/>
        </authorList>
    </citation>
    <scope>NUCLEOTIDE SEQUENCE</scope>
    <source>
        <strain evidence="2">CGMCC 4.5737</strain>
    </source>
</reference>
<evidence type="ECO:0000313" key="2">
    <source>
        <dbReference type="EMBL" id="GGM81469.1"/>
    </source>
</evidence>
<proteinExistence type="inferred from homology"/>
<evidence type="ECO:0000313" key="3">
    <source>
        <dbReference type="Proteomes" id="UP000637578"/>
    </source>
</evidence>
<reference evidence="2" key="1">
    <citation type="journal article" date="2014" name="Int. J. Syst. Evol. Microbiol.">
        <title>Complete genome sequence of Corynebacterium casei LMG S-19264T (=DSM 44701T), isolated from a smear-ripened cheese.</title>
        <authorList>
            <consortium name="US DOE Joint Genome Institute (JGI-PGF)"/>
            <person name="Walter F."/>
            <person name="Albersmeier A."/>
            <person name="Kalinowski J."/>
            <person name="Ruckert C."/>
        </authorList>
    </citation>
    <scope>NUCLEOTIDE SEQUENCE</scope>
    <source>
        <strain evidence="2">CGMCC 4.5737</strain>
    </source>
</reference>
<gene>
    <name evidence="2" type="ORF">GCM10012275_60160</name>
</gene>